<dbReference type="GO" id="GO:0006310">
    <property type="term" value="P:DNA recombination"/>
    <property type="evidence" value="ECO:0007669"/>
    <property type="project" value="UniProtKB-UniRule"/>
</dbReference>
<keyword evidence="8 13" id="KW-0460">Magnesium</keyword>
<keyword evidence="2 13" id="KW-0963">Cytoplasm</keyword>
<reference evidence="15 16" key="1">
    <citation type="submission" date="2015-02" db="EMBL/GenBank/DDBJ databases">
        <title>Improved understanding of the partial-nitritation anammox process through 23 genomes representing the majority of the microbial community.</title>
        <authorList>
            <person name="Speth D.R."/>
            <person name="In T Zandt M."/>
            <person name="Guerrero Cruz S."/>
            <person name="Jetten M.S."/>
            <person name="Dutilh B.E."/>
        </authorList>
    </citation>
    <scope>NUCLEOTIDE SEQUENCE [LARGE SCALE GENOMIC DNA]</scope>
    <source>
        <strain evidence="15">OLB20</strain>
    </source>
</reference>
<dbReference type="CDD" id="cd16962">
    <property type="entry name" value="RuvC"/>
    <property type="match status" value="1"/>
</dbReference>
<dbReference type="NCBIfam" id="NF000711">
    <property type="entry name" value="PRK00039.2-1"/>
    <property type="match status" value="1"/>
</dbReference>
<evidence type="ECO:0000256" key="1">
    <source>
        <dbReference type="ARBA" id="ARBA00009518"/>
    </source>
</evidence>
<dbReference type="HAMAP" id="MF_00034">
    <property type="entry name" value="RuvC"/>
    <property type="match status" value="1"/>
</dbReference>
<dbReference type="InterPro" id="IPR020563">
    <property type="entry name" value="X-over_junc_endoDNase_Mg_BS"/>
</dbReference>
<feature type="binding site" evidence="13">
    <location>
        <position position="11"/>
    </location>
    <ligand>
        <name>Mg(2+)</name>
        <dbReference type="ChEBI" id="CHEBI:18420"/>
        <label>1</label>
    </ligand>
</feature>
<dbReference type="STRING" id="1617426.TR69_WS6001000609"/>
<name>A0A136LY83_9BACT</name>
<keyword evidence="7 13" id="KW-0378">Hydrolase</keyword>
<feature type="active site" evidence="13">
    <location>
        <position position="71"/>
    </location>
</feature>
<dbReference type="SUPFAM" id="SSF53098">
    <property type="entry name" value="Ribonuclease H-like"/>
    <property type="match status" value="1"/>
</dbReference>
<dbReference type="GO" id="GO:0005737">
    <property type="term" value="C:cytoplasm"/>
    <property type="evidence" value="ECO:0007669"/>
    <property type="project" value="UniProtKB-SubCell"/>
</dbReference>
<dbReference type="PRINTS" id="PR00696">
    <property type="entry name" value="RSOLVASERUVC"/>
</dbReference>
<dbReference type="FunFam" id="3.30.420.10:FF:000002">
    <property type="entry name" value="Crossover junction endodeoxyribonuclease RuvC"/>
    <property type="match status" value="1"/>
</dbReference>
<evidence type="ECO:0000256" key="14">
    <source>
        <dbReference type="NCBIfam" id="TIGR00228"/>
    </source>
</evidence>
<evidence type="ECO:0000313" key="15">
    <source>
        <dbReference type="EMBL" id="KXK26603.1"/>
    </source>
</evidence>
<feature type="binding site" evidence="13">
    <location>
        <position position="144"/>
    </location>
    <ligand>
        <name>Mg(2+)</name>
        <dbReference type="ChEBI" id="CHEBI:18420"/>
        <label>1</label>
    </ligand>
</feature>
<comment type="similarity">
    <text evidence="1 13">Belongs to the RuvC family.</text>
</comment>
<dbReference type="PROSITE" id="PS01321">
    <property type="entry name" value="RUVC"/>
    <property type="match status" value="1"/>
</dbReference>
<keyword evidence="11 13" id="KW-0234">DNA repair</keyword>
<evidence type="ECO:0000256" key="7">
    <source>
        <dbReference type="ARBA" id="ARBA00022801"/>
    </source>
</evidence>
<dbReference type="GO" id="GO:0003677">
    <property type="term" value="F:DNA binding"/>
    <property type="evidence" value="ECO:0007669"/>
    <property type="project" value="UniProtKB-KW"/>
</dbReference>
<dbReference type="InterPro" id="IPR002176">
    <property type="entry name" value="X-over_junc_endoDNase_RuvC"/>
</dbReference>
<accession>A0A136LY83</accession>
<evidence type="ECO:0000256" key="9">
    <source>
        <dbReference type="ARBA" id="ARBA00023125"/>
    </source>
</evidence>
<dbReference type="InterPro" id="IPR012337">
    <property type="entry name" value="RNaseH-like_sf"/>
</dbReference>
<evidence type="ECO:0000313" key="16">
    <source>
        <dbReference type="Proteomes" id="UP000070457"/>
    </source>
</evidence>
<keyword evidence="3 13" id="KW-0540">Nuclease</keyword>
<feature type="binding site" evidence="13">
    <location>
        <position position="71"/>
    </location>
    <ligand>
        <name>Mg(2+)</name>
        <dbReference type="ChEBI" id="CHEBI:18420"/>
        <label>2</label>
    </ligand>
</feature>
<dbReference type="GO" id="GO:0000287">
    <property type="term" value="F:magnesium ion binding"/>
    <property type="evidence" value="ECO:0007669"/>
    <property type="project" value="UniProtKB-UniRule"/>
</dbReference>
<feature type="active site" evidence="13">
    <location>
        <position position="144"/>
    </location>
</feature>
<dbReference type="PATRIC" id="fig|1617426.3.peg.606"/>
<evidence type="ECO:0000256" key="6">
    <source>
        <dbReference type="ARBA" id="ARBA00022763"/>
    </source>
</evidence>
<evidence type="ECO:0000256" key="11">
    <source>
        <dbReference type="ARBA" id="ARBA00023204"/>
    </source>
</evidence>
<comment type="catalytic activity">
    <reaction evidence="12 13">
        <text>Endonucleolytic cleavage at a junction such as a reciprocal single-stranded crossover between two homologous DNA duplexes (Holliday junction).</text>
        <dbReference type="EC" id="3.1.21.10"/>
    </reaction>
</comment>
<evidence type="ECO:0000256" key="10">
    <source>
        <dbReference type="ARBA" id="ARBA00023172"/>
    </source>
</evidence>
<evidence type="ECO:0000256" key="2">
    <source>
        <dbReference type="ARBA" id="ARBA00022490"/>
    </source>
</evidence>
<comment type="subcellular location">
    <subcellularLocation>
        <location evidence="13">Cytoplasm</location>
    </subcellularLocation>
</comment>
<comment type="function">
    <text evidence="13">The RuvA-RuvB-RuvC complex processes Holliday junction (HJ) DNA during genetic recombination and DNA repair. Endonuclease that resolves HJ intermediates. Cleaves cruciform DNA by making single-stranded nicks across the HJ at symmetrical positions within the homologous arms, yielding a 5'-phosphate and a 3'-hydroxyl group; requires a central core of homology in the junction. The consensus cleavage sequence is 5'-(A/T)TT(C/G)-3'. Cleavage occurs on the 3'-side of the TT dinucleotide at the point of strand exchange. HJ branch migration catalyzed by RuvA-RuvB allows RuvC to scan DNA until it finds its consensus sequence, where it cleaves and resolves the cruciform DNA.</text>
</comment>
<feature type="active site" evidence="13">
    <location>
        <position position="11"/>
    </location>
</feature>
<dbReference type="PANTHER" id="PTHR30194">
    <property type="entry name" value="CROSSOVER JUNCTION ENDODEOXYRIBONUCLEASE RUVC"/>
    <property type="match status" value="1"/>
</dbReference>
<dbReference type="Proteomes" id="UP000070457">
    <property type="component" value="Unassembled WGS sequence"/>
</dbReference>
<dbReference type="GO" id="GO:0006281">
    <property type="term" value="P:DNA repair"/>
    <property type="evidence" value="ECO:0007669"/>
    <property type="project" value="UniProtKB-UniRule"/>
</dbReference>
<sequence length="167" mass="18069">MARQLKVLGIDCGSALVGWGVVSQSGNKFEHYGYGALRTSKGDDTELRLKDLYEQMLEVVDRTAPDVMAVESVFFFRNQTTIIPVAQARGVILLAGAVKGVPVTHYTPPQVKSAVTGYGKADKTQVQRMVKQILGLNEIPKPDDVADALAVAICHLQTAPFLAKIQS</sequence>
<keyword evidence="5 13" id="KW-0255">Endonuclease</keyword>
<evidence type="ECO:0000256" key="3">
    <source>
        <dbReference type="ARBA" id="ARBA00022722"/>
    </source>
</evidence>
<dbReference type="GO" id="GO:0008821">
    <property type="term" value="F:crossover junction DNA endonuclease activity"/>
    <property type="evidence" value="ECO:0007669"/>
    <property type="project" value="UniProtKB-UniRule"/>
</dbReference>
<keyword evidence="6 13" id="KW-0227">DNA damage</keyword>
<dbReference type="PANTHER" id="PTHR30194:SF3">
    <property type="entry name" value="CROSSOVER JUNCTION ENDODEOXYRIBONUCLEASE RUVC"/>
    <property type="match status" value="1"/>
</dbReference>
<dbReference type="EC" id="3.1.21.10" evidence="13 14"/>
<comment type="cofactor">
    <cofactor evidence="13">
        <name>Mg(2+)</name>
        <dbReference type="ChEBI" id="CHEBI:18420"/>
    </cofactor>
    <text evidence="13">Binds 2 Mg(2+) ion per subunit.</text>
</comment>
<evidence type="ECO:0000256" key="13">
    <source>
        <dbReference type="HAMAP-Rule" id="MF_00034"/>
    </source>
</evidence>
<evidence type="ECO:0000256" key="5">
    <source>
        <dbReference type="ARBA" id="ARBA00022759"/>
    </source>
</evidence>
<dbReference type="Pfam" id="PF02075">
    <property type="entry name" value="RuvC"/>
    <property type="match status" value="1"/>
</dbReference>
<organism evidence="15 16">
    <name type="scientific">candidate division WS6 bacterium OLB20</name>
    <dbReference type="NCBI Taxonomy" id="1617426"/>
    <lineage>
        <taxon>Bacteria</taxon>
        <taxon>Candidatus Dojkabacteria</taxon>
    </lineage>
</organism>
<dbReference type="EMBL" id="JYNZ01000003">
    <property type="protein sequence ID" value="KXK26603.1"/>
    <property type="molecule type" value="Genomic_DNA"/>
</dbReference>
<dbReference type="GO" id="GO:0048476">
    <property type="term" value="C:Holliday junction resolvase complex"/>
    <property type="evidence" value="ECO:0007669"/>
    <property type="project" value="UniProtKB-UniRule"/>
</dbReference>
<dbReference type="InterPro" id="IPR036397">
    <property type="entry name" value="RNaseH_sf"/>
</dbReference>
<evidence type="ECO:0000256" key="4">
    <source>
        <dbReference type="ARBA" id="ARBA00022723"/>
    </source>
</evidence>
<proteinExistence type="inferred from homology"/>
<comment type="subunit">
    <text evidence="13">Homodimer which binds Holliday junction (HJ) DNA. The HJ becomes 2-fold symmetrical on binding to RuvC with unstacked arms; it has a different conformation from HJ DNA in complex with RuvA. In the full resolvosome a probable DNA-RuvA(4)-RuvB(12)-RuvC(2) complex forms which resolves the HJ.</text>
</comment>
<comment type="caution">
    <text evidence="15">The sequence shown here is derived from an EMBL/GenBank/DDBJ whole genome shotgun (WGS) entry which is preliminary data.</text>
</comment>
<protein>
    <recommendedName>
        <fullName evidence="13 14">Crossover junction endodeoxyribonuclease RuvC</fullName>
        <ecNumber evidence="13 14">3.1.21.10</ecNumber>
    </recommendedName>
    <alternativeName>
        <fullName evidence="13">Holliday junction nuclease RuvC</fullName>
    </alternativeName>
    <alternativeName>
        <fullName evidence="13">Holliday junction resolvase RuvC</fullName>
    </alternativeName>
</protein>
<keyword evidence="4 13" id="KW-0479">Metal-binding</keyword>
<gene>
    <name evidence="13 15" type="primary">ruvC</name>
    <name evidence="15" type="ORF">TR69_WS6001000609</name>
</gene>
<evidence type="ECO:0000256" key="8">
    <source>
        <dbReference type="ARBA" id="ARBA00022842"/>
    </source>
</evidence>
<dbReference type="NCBIfam" id="TIGR00228">
    <property type="entry name" value="ruvC"/>
    <property type="match status" value="1"/>
</dbReference>
<dbReference type="AlphaFoldDB" id="A0A136LY83"/>
<dbReference type="Gene3D" id="3.30.420.10">
    <property type="entry name" value="Ribonuclease H-like superfamily/Ribonuclease H"/>
    <property type="match status" value="1"/>
</dbReference>
<keyword evidence="9 13" id="KW-0238">DNA-binding</keyword>
<evidence type="ECO:0000256" key="12">
    <source>
        <dbReference type="ARBA" id="ARBA00029354"/>
    </source>
</evidence>
<keyword evidence="10 13" id="KW-0233">DNA recombination</keyword>